<keyword evidence="3" id="KW-1185">Reference proteome</keyword>
<reference evidence="2 3" key="1">
    <citation type="journal article" date="2013" name="PLoS Genet.">
        <title>The genome and development-dependent transcriptomes of Pyronema confluens: a window into fungal evolution.</title>
        <authorList>
            <person name="Traeger S."/>
            <person name="Altegoer F."/>
            <person name="Freitag M."/>
            <person name="Gabaldon T."/>
            <person name="Kempken F."/>
            <person name="Kumar A."/>
            <person name="Marcet-Houben M."/>
            <person name="Poggeler S."/>
            <person name="Stajich J.E."/>
            <person name="Nowrousian M."/>
        </authorList>
    </citation>
    <scope>NUCLEOTIDE SEQUENCE [LARGE SCALE GENOMIC DNA]</scope>
    <source>
        <strain evidence="3">CBS 100304</strain>
        <tissue evidence="2">Vegetative mycelium</tissue>
    </source>
</reference>
<organism evidence="2 3">
    <name type="scientific">Pyronema omphalodes (strain CBS 100304)</name>
    <name type="common">Pyronema confluens</name>
    <dbReference type="NCBI Taxonomy" id="1076935"/>
    <lineage>
        <taxon>Eukaryota</taxon>
        <taxon>Fungi</taxon>
        <taxon>Dikarya</taxon>
        <taxon>Ascomycota</taxon>
        <taxon>Pezizomycotina</taxon>
        <taxon>Pezizomycetes</taxon>
        <taxon>Pezizales</taxon>
        <taxon>Pyronemataceae</taxon>
        <taxon>Pyronema</taxon>
    </lineage>
</organism>
<gene>
    <name evidence="2" type="ORF">PCON_06382</name>
</gene>
<evidence type="ECO:0000256" key="1">
    <source>
        <dbReference type="SAM" id="Phobius"/>
    </source>
</evidence>
<name>U4KYQ7_PYROM</name>
<dbReference type="EMBL" id="HF935314">
    <property type="protein sequence ID" value="CCX06795.1"/>
    <property type="molecule type" value="Genomic_DNA"/>
</dbReference>
<dbReference type="Proteomes" id="UP000018144">
    <property type="component" value="Unassembled WGS sequence"/>
</dbReference>
<evidence type="ECO:0000313" key="2">
    <source>
        <dbReference type="EMBL" id="CCX06795.1"/>
    </source>
</evidence>
<keyword evidence="1" id="KW-0472">Membrane</keyword>
<keyword evidence="1" id="KW-1133">Transmembrane helix</keyword>
<evidence type="ECO:0000313" key="3">
    <source>
        <dbReference type="Proteomes" id="UP000018144"/>
    </source>
</evidence>
<keyword evidence="1" id="KW-0812">Transmembrane</keyword>
<feature type="transmembrane region" description="Helical" evidence="1">
    <location>
        <begin position="95"/>
        <end position="114"/>
    </location>
</feature>
<protein>
    <submittedName>
        <fullName evidence="2">Uncharacterized protein</fullName>
    </submittedName>
</protein>
<accession>U4KYQ7</accession>
<dbReference type="AlphaFoldDB" id="U4KYQ7"/>
<proteinExistence type="predicted"/>
<sequence length="151" mass="16675">MYLPWHGQYYKLPPFTLNSDISISSKLHSLHSSAYSDSFSTALPQLTVLIILPNSSQTALQFISTSKTYTLQTMHYTLGPAMSAGPTTFELLPSFITPTFIFSLIFIAVGYVLIKNALDMMRERAAVATQSMMLNDDEKRTLATAMGAATH</sequence>